<dbReference type="RefSeq" id="WP_093991034.1">
    <property type="nucleotide sequence ID" value="NZ_FXZK01000001.1"/>
</dbReference>
<dbReference type="Gene3D" id="3.30.300.30">
    <property type="match status" value="1"/>
</dbReference>
<dbReference type="SUPFAM" id="SSF56801">
    <property type="entry name" value="Acetyl-CoA synthetase-like"/>
    <property type="match status" value="1"/>
</dbReference>
<dbReference type="EMBL" id="FXZK01000001">
    <property type="protein sequence ID" value="SMY06918.1"/>
    <property type="molecule type" value="Genomic_DNA"/>
</dbReference>
<dbReference type="GO" id="GO:0005524">
    <property type="term" value="F:ATP binding"/>
    <property type="evidence" value="ECO:0007669"/>
    <property type="project" value="InterPro"/>
</dbReference>
<dbReference type="Proteomes" id="UP000201613">
    <property type="component" value="Unassembled WGS sequence"/>
</dbReference>
<dbReference type="PANTHER" id="PTHR43352">
    <property type="entry name" value="ACETYL-COA SYNTHETASE"/>
    <property type="match status" value="1"/>
</dbReference>
<dbReference type="NCBIfam" id="TIGR02262">
    <property type="entry name" value="benz_CoA_lig"/>
    <property type="match status" value="1"/>
</dbReference>
<feature type="domain" description="AMP-binding enzyme C-terminal" evidence="3">
    <location>
        <begin position="424"/>
        <end position="500"/>
    </location>
</feature>
<reference evidence="4 5" key="1">
    <citation type="submission" date="2017-05" db="EMBL/GenBank/DDBJ databases">
        <authorList>
            <person name="Song R."/>
            <person name="Chenine A.L."/>
            <person name="Ruprecht R.M."/>
        </authorList>
    </citation>
    <scope>NUCLEOTIDE SEQUENCE [LARGE SCALE GENOMIC DNA]</scope>
    <source>
        <strain evidence="4 5">CECT 8899</strain>
    </source>
</reference>
<dbReference type="InterPro" id="IPR011957">
    <property type="entry name" value="Benz_CoA_lig"/>
</dbReference>
<dbReference type="Pfam" id="PF00501">
    <property type="entry name" value="AMP-binding"/>
    <property type="match status" value="1"/>
</dbReference>
<evidence type="ECO:0000259" key="2">
    <source>
        <dbReference type="Pfam" id="PF00501"/>
    </source>
</evidence>
<dbReference type="InterPro" id="IPR025110">
    <property type="entry name" value="AMP-bd_C"/>
</dbReference>
<evidence type="ECO:0000259" key="3">
    <source>
        <dbReference type="Pfam" id="PF13193"/>
    </source>
</evidence>
<keyword evidence="1 4" id="KW-0436">Ligase</keyword>
<gene>
    <name evidence="4" type="primary">hbaA</name>
    <name evidence="4" type="ORF">LOM8899_01048</name>
</gene>
<organism evidence="4 5">
    <name type="scientific">Flavimaricola marinus</name>
    <dbReference type="NCBI Taxonomy" id="1819565"/>
    <lineage>
        <taxon>Bacteria</taxon>
        <taxon>Pseudomonadati</taxon>
        <taxon>Pseudomonadota</taxon>
        <taxon>Alphaproteobacteria</taxon>
        <taxon>Rhodobacterales</taxon>
        <taxon>Paracoccaceae</taxon>
        <taxon>Flavimaricola</taxon>
    </lineage>
</organism>
<dbReference type="AlphaFoldDB" id="A0A238LBA8"/>
<dbReference type="InterPro" id="IPR000873">
    <property type="entry name" value="AMP-dep_synth/lig_dom"/>
</dbReference>
<evidence type="ECO:0000313" key="5">
    <source>
        <dbReference type="Proteomes" id="UP000201613"/>
    </source>
</evidence>
<dbReference type="EC" id="6.2.1.25" evidence="4"/>
<dbReference type="Gene3D" id="2.30.38.10">
    <property type="entry name" value="Luciferase, Domain 3"/>
    <property type="match status" value="1"/>
</dbReference>
<dbReference type="GO" id="GO:0044550">
    <property type="term" value="P:secondary metabolite biosynthetic process"/>
    <property type="evidence" value="ECO:0007669"/>
    <property type="project" value="TreeGrafter"/>
</dbReference>
<proteinExistence type="predicted"/>
<dbReference type="Pfam" id="PF13193">
    <property type="entry name" value="AMP-binding_C"/>
    <property type="match status" value="1"/>
</dbReference>
<accession>A0A238LBA8</accession>
<protein>
    <submittedName>
        <fullName evidence="4">4-hydroxybenzoate--CoA/benzoate--CoA ligase</fullName>
        <ecNumber evidence="4">6.2.1.25</ecNumber>
    </submittedName>
</protein>
<dbReference type="Gene3D" id="3.40.50.980">
    <property type="match status" value="1"/>
</dbReference>
<dbReference type="InterPro" id="IPR045851">
    <property type="entry name" value="AMP-bd_C_sf"/>
</dbReference>
<feature type="domain" description="AMP-dependent synthetase/ligase" evidence="2">
    <location>
        <begin position="16"/>
        <end position="374"/>
    </location>
</feature>
<dbReference type="Gene3D" id="3.40.50.12820">
    <property type="match status" value="1"/>
</dbReference>
<dbReference type="OrthoDB" id="9803968at2"/>
<dbReference type="GO" id="GO:0018858">
    <property type="term" value="F:benzoate-CoA ligase activity"/>
    <property type="evidence" value="ECO:0007669"/>
    <property type="project" value="UniProtKB-EC"/>
</dbReference>
<name>A0A238LBA8_9RHOB</name>
<dbReference type="PANTHER" id="PTHR43352:SF1">
    <property type="entry name" value="ANTHRANILATE--COA LIGASE"/>
    <property type="match status" value="1"/>
</dbReference>
<evidence type="ECO:0000256" key="1">
    <source>
        <dbReference type="ARBA" id="ARBA00022598"/>
    </source>
</evidence>
<evidence type="ECO:0000313" key="4">
    <source>
        <dbReference type="EMBL" id="SMY06918.1"/>
    </source>
</evidence>
<keyword evidence="5" id="KW-1185">Reference proteome</keyword>
<sequence>MTGNAALWFVDRHVEEGRADKIAFREAAGQRRSLTYGALAEGAAQLAGAFYRAGIQREERAAMFVLDQIEFPLIFWGAIKAGVVPIPLNTLLSTDVYRTILQDSRASIAFVSKEMIPVVMPALADCPLVRQVVVIGAEAEGATEIEAFVAGADPIRTVPCCADEVAFWLYSSGSTGQPKGVRHVHGALQVTCDTYGAQVLGVTEGDTVFSAAKLFFAYGLGNGMSFPMSVGATAVLFDGRPTPDSVSDVLAAEKPTIYCGVPTLYAAMIHKWESEGAHPDAPLRTCISAGEALPAEIGRKWKDIWGVDILDGVGSTEMLHIFLSNRAGDVQYGTSGVAVPGYDIRVVDEDGAEVAPGGVGELLVRGGSAAADYWNQRDKSRATFEGIWTRTGDKYEVGEGGRLIYCGRTDDMFKVSGIWLSPFEVEQALAAHPAVLEAAVVARRDDDGLEKPMAFVVLKSGAGADALDGIKEHVKTAIGKWKYPRWIEVVDDLPKTATGKIQRFKLREVTA</sequence>